<reference evidence="1 2" key="1">
    <citation type="journal article" date="2012" name="BMC Genomics">
        <title>Comparative genomics of the white-rot fungi, Phanerochaete carnosa and P. chrysosporium, to elucidate the genetic basis of the distinct wood types they colonize.</title>
        <authorList>
            <person name="Suzuki H."/>
            <person name="MacDonald J."/>
            <person name="Syed K."/>
            <person name="Salamov A."/>
            <person name="Hori C."/>
            <person name="Aerts A."/>
            <person name="Henrissat B."/>
            <person name="Wiebenga A."/>
            <person name="vanKuyk P.A."/>
            <person name="Barry K."/>
            <person name="Lindquist E."/>
            <person name="LaButti K."/>
            <person name="Lapidus A."/>
            <person name="Lucas S."/>
            <person name="Coutinho P."/>
            <person name="Gong Y."/>
            <person name="Samejima M."/>
            <person name="Mahadevan R."/>
            <person name="Abou-Zaid M."/>
            <person name="de Vries R.P."/>
            <person name="Igarashi K."/>
            <person name="Yadav J.S."/>
            <person name="Grigoriev I.V."/>
            <person name="Master E.R."/>
        </authorList>
    </citation>
    <scope>NUCLEOTIDE SEQUENCE [LARGE SCALE GENOMIC DNA]</scope>
    <source>
        <strain evidence="1 2">HHB-10118-sp</strain>
    </source>
</reference>
<dbReference type="HOGENOM" id="CLU_2475020_0_0_1"/>
<dbReference type="GeneID" id="18919056"/>
<dbReference type="Proteomes" id="UP000008370">
    <property type="component" value="Unassembled WGS sequence"/>
</dbReference>
<accession>K5VET9</accession>
<evidence type="ECO:0000313" key="2">
    <source>
        <dbReference type="Proteomes" id="UP000008370"/>
    </source>
</evidence>
<dbReference type="KEGG" id="pco:PHACADRAFT_265252"/>
<dbReference type="EMBL" id="JH930480">
    <property type="protein sequence ID" value="EKM49683.1"/>
    <property type="molecule type" value="Genomic_DNA"/>
</dbReference>
<keyword evidence="2" id="KW-1185">Reference proteome</keyword>
<sequence length="88" mass="9826">MVYLNADVLEAGSKEEQKKFWLHVNPETAHVHCTRSGLLSQAPLDSRMREHWTNLACHTFSVIRVISDVSLHTSSATFTSTTASLKSL</sequence>
<gene>
    <name evidence="1" type="ORF">PHACADRAFT_265252</name>
</gene>
<dbReference type="RefSeq" id="XP_007401741.1">
    <property type="nucleotide sequence ID" value="XM_007401679.1"/>
</dbReference>
<feature type="non-terminal residue" evidence="1">
    <location>
        <position position="88"/>
    </location>
</feature>
<dbReference type="AlphaFoldDB" id="K5VET9"/>
<evidence type="ECO:0000313" key="1">
    <source>
        <dbReference type="EMBL" id="EKM49683.1"/>
    </source>
</evidence>
<protein>
    <submittedName>
        <fullName evidence="1">Uncharacterized protein</fullName>
    </submittedName>
</protein>
<dbReference type="InParanoid" id="K5VET9"/>
<proteinExistence type="predicted"/>
<organism evidence="1 2">
    <name type="scientific">Phanerochaete carnosa (strain HHB-10118-sp)</name>
    <name type="common">White-rot fungus</name>
    <name type="synonym">Peniophora carnosa</name>
    <dbReference type="NCBI Taxonomy" id="650164"/>
    <lineage>
        <taxon>Eukaryota</taxon>
        <taxon>Fungi</taxon>
        <taxon>Dikarya</taxon>
        <taxon>Basidiomycota</taxon>
        <taxon>Agaricomycotina</taxon>
        <taxon>Agaricomycetes</taxon>
        <taxon>Polyporales</taxon>
        <taxon>Phanerochaetaceae</taxon>
        <taxon>Phanerochaete</taxon>
    </lineage>
</organism>
<name>K5VET9_PHACS</name>